<sequence length="174" mass="20155">MQTNYTLKVFKEYFNFACAHFMIFKDGTREPLHGHNYRVSVNGHHNTLDGDMVLDFLDLKPIVRSVCDELDHKLLIQGENPQLEMSKSENQWEFKTPDGSRFSIPASDVLVLPIKNTSVERIAGHLAKVIDLELQKKFNFSFNILEVEVEESKGQSVIFRLIKEDQKEDQKEDI</sequence>
<evidence type="ECO:0000313" key="11">
    <source>
        <dbReference type="EMBL" id="OUR94842.1"/>
    </source>
</evidence>
<dbReference type="EC" id="4.1.2.50" evidence="4"/>
<gene>
    <name evidence="11" type="ORF">A9Q84_17190</name>
</gene>
<comment type="cofactor">
    <cofactor evidence="1">
        <name>Zn(2+)</name>
        <dbReference type="ChEBI" id="CHEBI:29105"/>
    </cofactor>
</comment>
<protein>
    <recommendedName>
        <fullName evidence="5">6-carboxy-5,6,7,8-tetrahydropterin synthase</fullName>
        <ecNumber evidence="4">4.1.2.50</ecNumber>
    </recommendedName>
    <alternativeName>
        <fullName evidence="9">Queuosine biosynthesis protein QueD</fullName>
    </alternativeName>
</protein>
<evidence type="ECO:0000256" key="6">
    <source>
        <dbReference type="ARBA" id="ARBA00022723"/>
    </source>
</evidence>
<evidence type="ECO:0000313" key="12">
    <source>
        <dbReference type="Proteomes" id="UP000196531"/>
    </source>
</evidence>
<comment type="pathway">
    <text evidence="2">Purine metabolism; 7-cyano-7-deazaguanine biosynthesis.</text>
</comment>
<dbReference type="EMBL" id="MAAO01000010">
    <property type="protein sequence ID" value="OUR94842.1"/>
    <property type="molecule type" value="Genomic_DNA"/>
</dbReference>
<dbReference type="InterPro" id="IPR038418">
    <property type="entry name" value="6-PTP_synth/QueD_sf"/>
</dbReference>
<evidence type="ECO:0000256" key="8">
    <source>
        <dbReference type="ARBA" id="ARBA00023239"/>
    </source>
</evidence>
<dbReference type="PANTHER" id="PTHR12589:SF7">
    <property type="entry name" value="6-PYRUVOYL TETRAHYDROBIOPTERIN SYNTHASE"/>
    <property type="match status" value="1"/>
</dbReference>
<evidence type="ECO:0000256" key="5">
    <source>
        <dbReference type="ARBA" id="ARBA00018141"/>
    </source>
</evidence>
<keyword evidence="8" id="KW-0456">Lyase</keyword>
<proteinExistence type="inferred from homology"/>
<comment type="caution">
    <text evidence="11">The sequence shown here is derived from an EMBL/GenBank/DDBJ whole genome shotgun (WGS) entry which is preliminary data.</text>
</comment>
<dbReference type="GO" id="GO:0046872">
    <property type="term" value="F:metal ion binding"/>
    <property type="evidence" value="ECO:0007669"/>
    <property type="project" value="UniProtKB-KW"/>
</dbReference>
<evidence type="ECO:0000256" key="7">
    <source>
        <dbReference type="ARBA" id="ARBA00022833"/>
    </source>
</evidence>
<dbReference type="InterPro" id="IPR007115">
    <property type="entry name" value="6-PTP_synth/QueD"/>
</dbReference>
<evidence type="ECO:0000256" key="9">
    <source>
        <dbReference type="ARBA" id="ARBA00031449"/>
    </source>
</evidence>
<evidence type="ECO:0000256" key="3">
    <source>
        <dbReference type="ARBA" id="ARBA00008900"/>
    </source>
</evidence>
<dbReference type="SUPFAM" id="SSF55620">
    <property type="entry name" value="Tetrahydrobiopterin biosynthesis enzymes-like"/>
    <property type="match status" value="1"/>
</dbReference>
<dbReference type="AlphaFoldDB" id="A0A1Y5F3N0"/>
<comment type="similarity">
    <text evidence="3">Belongs to the PTPS family. QueD subfamily.</text>
</comment>
<dbReference type="Proteomes" id="UP000196531">
    <property type="component" value="Unassembled WGS sequence"/>
</dbReference>
<name>A0A1Y5F3N0_9BACT</name>
<dbReference type="Gene3D" id="3.30.479.10">
    <property type="entry name" value="6-pyruvoyl tetrahydropterin synthase/QueD"/>
    <property type="match status" value="1"/>
</dbReference>
<accession>A0A1Y5F3N0</accession>
<keyword evidence="6" id="KW-0479">Metal-binding</keyword>
<reference evidence="12" key="1">
    <citation type="journal article" date="2017" name="Proc. Natl. Acad. Sci. U.S.A.">
        <title>Simulation of Deepwater Horizon oil plume reveals substrate specialization within a complex community of hydrocarbon-degraders.</title>
        <authorList>
            <person name="Hu P."/>
            <person name="Dubinsky E.A."/>
            <person name="Probst A.J."/>
            <person name="Wang J."/>
            <person name="Sieber C.M.K."/>
            <person name="Tom L.M."/>
            <person name="Gardinali P."/>
            <person name="Banfield J.F."/>
            <person name="Atlas R.M."/>
            <person name="Andersen G.L."/>
        </authorList>
    </citation>
    <scope>NUCLEOTIDE SEQUENCE [LARGE SCALE GENOMIC DNA]</scope>
</reference>
<evidence type="ECO:0000256" key="2">
    <source>
        <dbReference type="ARBA" id="ARBA00005061"/>
    </source>
</evidence>
<keyword evidence="7" id="KW-0862">Zinc</keyword>
<evidence type="ECO:0000256" key="10">
    <source>
        <dbReference type="ARBA" id="ARBA00048807"/>
    </source>
</evidence>
<evidence type="ECO:0000256" key="4">
    <source>
        <dbReference type="ARBA" id="ARBA00012982"/>
    </source>
</evidence>
<dbReference type="Pfam" id="PF01242">
    <property type="entry name" value="PTPS"/>
    <property type="match status" value="1"/>
</dbReference>
<organism evidence="11 12">
    <name type="scientific">Halobacteriovorax marinus</name>
    <dbReference type="NCBI Taxonomy" id="97084"/>
    <lineage>
        <taxon>Bacteria</taxon>
        <taxon>Pseudomonadati</taxon>
        <taxon>Bdellovibrionota</taxon>
        <taxon>Bacteriovoracia</taxon>
        <taxon>Bacteriovoracales</taxon>
        <taxon>Halobacteriovoraceae</taxon>
        <taxon>Halobacteriovorax</taxon>
    </lineage>
</organism>
<comment type="catalytic activity">
    <reaction evidence="10">
        <text>7,8-dihydroneopterin 3'-triphosphate + H2O = 6-carboxy-5,6,7,8-tetrahydropterin + triphosphate + acetaldehyde + 2 H(+)</text>
        <dbReference type="Rhea" id="RHEA:27966"/>
        <dbReference type="ChEBI" id="CHEBI:15343"/>
        <dbReference type="ChEBI" id="CHEBI:15377"/>
        <dbReference type="ChEBI" id="CHEBI:15378"/>
        <dbReference type="ChEBI" id="CHEBI:18036"/>
        <dbReference type="ChEBI" id="CHEBI:58462"/>
        <dbReference type="ChEBI" id="CHEBI:61032"/>
        <dbReference type="EC" id="4.1.2.50"/>
    </reaction>
</comment>
<dbReference type="GO" id="GO:0070497">
    <property type="term" value="F:6-carboxytetrahydropterin synthase activity"/>
    <property type="evidence" value="ECO:0007669"/>
    <property type="project" value="UniProtKB-EC"/>
</dbReference>
<dbReference type="UniPathway" id="UPA00391"/>
<dbReference type="PANTHER" id="PTHR12589">
    <property type="entry name" value="PYRUVOYL TETRAHYDROBIOPTERIN SYNTHASE"/>
    <property type="match status" value="1"/>
</dbReference>
<evidence type="ECO:0000256" key="1">
    <source>
        <dbReference type="ARBA" id="ARBA00001947"/>
    </source>
</evidence>